<evidence type="ECO:0000256" key="7">
    <source>
        <dbReference type="ARBA" id="ARBA00025469"/>
    </source>
</evidence>
<dbReference type="InterPro" id="IPR013185">
    <property type="entry name" value="Transl_elong_KOW-like"/>
</dbReference>
<evidence type="ECO:0000256" key="10">
    <source>
        <dbReference type="RuleBase" id="RU004389"/>
    </source>
</evidence>
<proteinExistence type="inferred from homology"/>
<evidence type="ECO:0000256" key="8">
    <source>
        <dbReference type="HAMAP-Rule" id="MF_00141"/>
    </source>
</evidence>
<keyword evidence="14" id="KW-1185">Reference proteome</keyword>
<dbReference type="FunFam" id="2.40.50.140:FF:000004">
    <property type="entry name" value="Elongation factor P"/>
    <property type="match status" value="1"/>
</dbReference>
<dbReference type="KEGG" id="euz:DVS28_a1778"/>
<sequence length="185" mass="20709">MVSTNSLKNGMTVKIDDKLWKIDYFQHVKPGKGPAFVRTKLKSVPEGKIVDRTFRAGEDLEQAIVTRTELQYLYQDGEQYVFMDTDTYEQTFVPQEVVVDAMKWTKESDVIELTFYEGEVIDFSLPANVELEITETEPGVAGNTVSGASKPATLETGAEVQVPLFVNIGEKIKVDTRSGDYISRA</sequence>
<dbReference type="RefSeq" id="WP_114591119.1">
    <property type="nucleotide sequence ID" value="NZ_CP031165.1"/>
</dbReference>
<comment type="function">
    <text evidence="7 8">Involved in peptide bond synthesis. Stimulates efficient translation and peptide-bond synthesis on native or reconstituted 70S ribosomes in vitro. Probably functions indirectly by altering the affinity of the ribosome for aminoacyl-tRNA, thus increasing their reactivity as acceptors for peptidyl transferase.</text>
</comment>
<dbReference type="HAMAP" id="MF_00141">
    <property type="entry name" value="EF_P"/>
    <property type="match status" value="1"/>
</dbReference>
<dbReference type="SMART" id="SM01185">
    <property type="entry name" value="EFP"/>
    <property type="match status" value="1"/>
</dbReference>
<dbReference type="NCBIfam" id="TIGR00038">
    <property type="entry name" value="efp"/>
    <property type="match status" value="1"/>
</dbReference>
<dbReference type="InterPro" id="IPR020599">
    <property type="entry name" value="Transl_elong_fac_P/YeiP"/>
</dbReference>
<evidence type="ECO:0000256" key="6">
    <source>
        <dbReference type="ARBA" id="ARBA00022917"/>
    </source>
</evidence>
<name>A0A346XW72_9ACTN</name>
<dbReference type="SUPFAM" id="SSF50249">
    <property type="entry name" value="Nucleic acid-binding proteins"/>
    <property type="match status" value="2"/>
</dbReference>
<protein>
    <recommendedName>
        <fullName evidence="8 9">Elongation factor P</fullName>
        <shortName evidence="8">EF-P</shortName>
    </recommendedName>
</protein>
<dbReference type="FunFam" id="2.40.50.140:FF:000009">
    <property type="entry name" value="Elongation factor P"/>
    <property type="match status" value="1"/>
</dbReference>
<feature type="domain" description="Elongation factor P C-terminal" evidence="11">
    <location>
        <begin position="129"/>
        <end position="184"/>
    </location>
</feature>
<comment type="similarity">
    <text evidence="3 8 10">Belongs to the elongation factor P family.</text>
</comment>
<keyword evidence="5 8" id="KW-0251">Elongation factor</keyword>
<evidence type="ECO:0000313" key="14">
    <source>
        <dbReference type="Proteomes" id="UP000264006"/>
    </source>
</evidence>
<dbReference type="InterPro" id="IPR012340">
    <property type="entry name" value="NA-bd_OB-fold"/>
</dbReference>
<organism evidence="13 14">
    <name type="scientific">Euzebya pacifica</name>
    <dbReference type="NCBI Taxonomy" id="1608957"/>
    <lineage>
        <taxon>Bacteria</taxon>
        <taxon>Bacillati</taxon>
        <taxon>Actinomycetota</taxon>
        <taxon>Nitriliruptoria</taxon>
        <taxon>Euzebyales</taxon>
    </lineage>
</organism>
<reference evidence="13 14" key="1">
    <citation type="submission" date="2018-09" db="EMBL/GenBank/DDBJ databases">
        <title>Complete genome sequence of Euzebya sp. DY32-46 isolated from seawater of Pacific Ocean.</title>
        <authorList>
            <person name="Xu L."/>
            <person name="Wu Y.-H."/>
            <person name="Xu X.-W."/>
        </authorList>
    </citation>
    <scope>NUCLEOTIDE SEQUENCE [LARGE SCALE GENOMIC DNA]</scope>
    <source>
        <strain evidence="13 14">DY32-46</strain>
    </source>
</reference>
<evidence type="ECO:0000256" key="3">
    <source>
        <dbReference type="ARBA" id="ARBA00009479"/>
    </source>
</evidence>
<dbReference type="Gene3D" id="2.30.30.30">
    <property type="match status" value="1"/>
</dbReference>
<dbReference type="PANTHER" id="PTHR30053">
    <property type="entry name" value="ELONGATION FACTOR P"/>
    <property type="match status" value="1"/>
</dbReference>
<evidence type="ECO:0000256" key="2">
    <source>
        <dbReference type="ARBA" id="ARBA00004815"/>
    </source>
</evidence>
<dbReference type="EMBL" id="CP031165">
    <property type="protein sequence ID" value="AXV06469.1"/>
    <property type="molecule type" value="Genomic_DNA"/>
</dbReference>
<evidence type="ECO:0000256" key="4">
    <source>
        <dbReference type="ARBA" id="ARBA00022490"/>
    </source>
</evidence>
<dbReference type="CDD" id="cd04470">
    <property type="entry name" value="S1_EF-P_repeat_1"/>
    <property type="match status" value="1"/>
</dbReference>
<dbReference type="InterPro" id="IPR014722">
    <property type="entry name" value="Rib_uL2_dom2"/>
</dbReference>
<evidence type="ECO:0000256" key="1">
    <source>
        <dbReference type="ARBA" id="ARBA00004496"/>
    </source>
</evidence>
<dbReference type="InterPro" id="IPR015365">
    <property type="entry name" value="Elong-fact-P_C"/>
</dbReference>
<gene>
    <name evidence="8" type="primary">efp</name>
    <name evidence="13" type="ORF">DVS28_a1778</name>
</gene>
<dbReference type="SUPFAM" id="SSF50104">
    <property type="entry name" value="Translation proteins SH3-like domain"/>
    <property type="match status" value="1"/>
</dbReference>
<dbReference type="GO" id="GO:0043043">
    <property type="term" value="P:peptide biosynthetic process"/>
    <property type="evidence" value="ECO:0007669"/>
    <property type="project" value="InterPro"/>
</dbReference>
<dbReference type="InterPro" id="IPR001059">
    <property type="entry name" value="Transl_elong_P/YeiP_cen"/>
</dbReference>
<dbReference type="GO" id="GO:0003746">
    <property type="term" value="F:translation elongation factor activity"/>
    <property type="evidence" value="ECO:0007669"/>
    <property type="project" value="UniProtKB-UniRule"/>
</dbReference>
<dbReference type="InterPro" id="IPR013852">
    <property type="entry name" value="Transl_elong_P/YeiP_CS"/>
</dbReference>
<dbReference type="PROSITE" id="PS01275">
    <property type="entry name" value="EFP"/>
    <property type="match status" value="1"/>
</dbReference>
<evidence type="ECO:0000256" key="9">
    <source>
        <dbReference type="NCBIfam" id="TIGR00038"/>
    </source>
</evidence>
<dbReference type="UniPathway" id="UPA00345"/>
<accession>A0A346XW72</accession>
<evidence type="ECO:0000313" key="13">
    <source>
        <dbReference type="EMBL" id="AXV06469.1"/>
    </source>
</evidence>
<dbReference type="Pfam" id="PF08207">
    <property type="entry name" value="EFP_N"/>
    <property type="match status" value="1"/>
</dbReference>
<dbReference type="Proteomes" id="UP000264006">
    <property type="component" value="Chromosome"/>
</dbReference>
<dbReference type="FunFam" id="2.30.30.30:FF:000003">
    <property type="entry name" value="Elongation factor P"/>
    <property type="match status" value="1"/>
</dbReference>
<dbReference type="OrthoDB" id="9801844at2"/>
<evidence type="ECO:0000259" key="12">
    <source>
        <dbReference type="SMART" id="SM01185"/>
    </source>
</evidence>
<feature type="domain" description="Translation elongation factor P/YeiP central" evidence="12">
    <location>
        <begin position="67"/>
        <end position="121"/>
    </location>
</feature>
<dbReference type="SMART" id="SM00841">
    <property type="entry name" value="Elong-fact-P_C"/>
    <property type="match status" value="1"/>
</dbReference>
<evidence type="ECO:0000256" key="5">
    <source>
        <dbReference type="ARBA" id="ARBA00022768"/>
    </source>
</evidence>
<dbReference type="InterPro" id="IPR008991">
    <property type="entry name" value="Translation_prot_SH3-like_sf"/>
</dbReference>
<dbReference type="Pfam" id="PF09285">
    <property type="entry name" value="Elong-fact-P_C"/>
    <property type="match status" value="1"/>
</dbReference>
<dbReference type="NCBIfam" id="NF001810">
    <property type="entry name" value="PRK00529.1"/>
    <property type="match status" value="1"/>
</dbReference>
<comment type="subcellular location">
    <subcellularLocation>
        <location evidence="1 8">Cytoplasm</location>
    </subcellularLocation>
</comment>
<keyword evidence="4 8" id="KW-0963">Cytoplasm</keyword>
<keyword evidence="6 8" id="KW-0648">Protein biosynthesis</keyword>
<dbReference type="Gene3D" id="2.40.50.140">
    <property type="entry name" value="Nucleic acid-binding proteins"/>
    <property type="match status" value="2"/>
</dbReference>
<dbReference type="Pfam" id="PF01132">
    <property type="entry name" value="EFP"/>
    <property type="match status" value="1"/>
</dbReference>
<dbReference type="InterPro" id="IPR011768">
    <property type="entry name" value="Transl_elongation_fac_P"/>
</dbReference>
<dbReference type="GO" id="GO:0005829">
    <property type="term" value="C:cytosol"/>
    <property type="evidence" value="ECO:0007669"/>
    <property type="project" value="UniProtKB-ARBA"/>
</dbReference>
<comment type="pathway">
    <text evidence="2 8">Protein biosynthesis; polypeptide chain elongation.</text>
</comment>
<dbReference type="PANTHER" id="PTHR30053:SF12">
    <property type="entry name" value="ELONGATION FACTOR P (EF-P) FAMILY PROTEIN"/>
    <property type="match status" value="1"/>
</dbReference>
<evidence type="ECO:0000259" key="11">
    <source>
        <dbReference type="SMART" id="SM00841"/>
    </source>
</evidence>
<dbReference type="AlphaFoldDB" id="A0A346XW72"/>
<dbReference type="PIRSF" id="PIRSF005901">
    <property type="entry name" value="EF-P"/>
    <property type="match status" value="1"/>
</dbReference>
<dbReference type="CDD" id="cd05794">
    <property type="entry name" value="S1_EF-P_repeat_2"/>
    <property type="match status" value="1"/>
</dbReference>